<dbReference type="Gene3D" id="2.60.40.420">
    <property type="entry name" value="Cupredoxins - blue copper proteins"/>
    <property type="match status" value="1"/>
</dbReference>
<evidence type="ECO:0000313" key="2">
    <source>
        <dbReference type="Proteomes" id="UP001233172"/>
    </source>
</evidence>
<dbReference type="SUPFAM" id="SSF49503">
    <property type="entry name" value="Cupredoxins"/>
    <property type="match status" value="1"/>
</dbReference>
<dbReference type="AlphaFoldDB" id="A0AAD8CDB0"/>
<reference evidence="1" key="2">
    <citation type="submission" date="2023-04" db="EMBL/GenBank/DDBJ databases">
        <authorList>
            <person name="Bu L."/>
            <person name="Lu L."/>
            <person name="Laidemitt M.R."/>
            <person name="Zhang S.M."/>
            <person name="Mutuku M."/>
            <person name="Mkoji G."/>
            <person name="Steinauer M."/>
            <person name="Loker E.S."/>
        </authorList>
    </citation>
    <scope>NUCLEOTIDE SEQUENCE</scope>
    <source>
        <strain evidence="1">KasaAsao</strain>
        <tissue evidence="1">Whole Snail</tissue>
    </source>
</reference>
<dbReference type="EMBL" id="JASAOG010000001">
    <property type="protein sequence ID" value="KAK0070507.1"/>
    <property type="molecule type" value="Genomic_DNA"/>
</dbReference>
<feature type="non-terminal residue" evidence="1">
    <location>
        <position position="1"/>
    </location>
</feature>
<evidence type="ECO:0000313" key="1">
    <source>
        <dbReference type="EMBL" id="KAK0070507.1"/>
    </source>
</evidence>
<reference evidence="1" key="1">
    <citation type="journal article" date="2023" name="PLoS Negl. Trop. Dis.">
        <title>A genome sequence for Biomphalaria pfeifferi, the major vector snail for the human-infecting parasite Schistosoma mansoni.</title>
        <authorList>
            <person name="Bu L."/>
            <person name="Lu L."/>
            <person name="Laidemitt M.R."/>
            <person name="Zhang S.M."/>
            <person name="Mutuku M."/>
            <person name="Mkoji G."/>
            <person name="Steinauer M."/>
            <person name="Loker E.S."/>
        </authorList>
    </citation>
    <scope>NUCLEOTIDE SEQUENCE</scope>
    <source>
        <strain evidence="1">KasaAsao</strain>
    </source>
</reference>
<feature type="non-terminal residue" evidence="1">
    <location>
        <position position="113"/>
    </location>
</feature>
<organism evidence="1 2">
    <name type="scientific">Biomphalaria pfeifferi</name>
    <name type="common">Bloodfluke planorb</name>
    <name type="synonym">Freshwater snail</name>
    <dbReference type="NCBI Taxonomy" id="112525"/>
    <lineage>
        <taxon>Eukaryota</taxon>
        <taxon>Metazoa</taxon>
        <taxon>Spiralia</taxon>
        <taxon>Lophotrochozoa</taxon>
        <taxon>Mollusca</taxon>
        <taxon>Gastropoda</taxon>
        <taxon>Heterobranchia</taxon>
        <taxon>Euthyneura</taxon>
        <taxon>Panpulmonata</taxon>
        <taxon>Hygrophila</taxon>
        <taxon>Lymnaeoidea</taxon>
        <taxon>Planorbidae</taxon>
        <taxon>Biomphalaria</taxon>
    </lineage>
</organism>
<comment type="caution">
    <text evidence="1">The sequence shown here is derived from an EMBL/GenBank/DDBJ whole genome shotgun (WGS) entry which is preliminary data.</text>
</comment>
<proteinExistence type="predicted"/>
<dbReference type="InterPro" id="IPR008972">
    <property type="entry name" value="Cupredoxin"/>
</dbReference>
<protein>
    <submittedName>
        <fullName evidence="1">Fibrocystin-L</fullName>
    </submittedName>
</protein>
<keyword evidence="2" id="KW-1185">Reference proteome</keyword>
<dbReference type="Proteomes" id="UP001233172">
    <property type="component" value="Unassembled WGS sequence"/>
</dbReference>
<name>A0AAD8CDB0_BIOPF</name>
<sequence length="113" mass="12871">LGYGYAWDKDPVTIQVGDYITWTWQTPQYVSHIAYSIQQTATAFDAESLPDGFSSGNKSRRGTFTHQFTAAGTYYYWTGYMDNNQTIYFRGKVTVYELQSYSAELSVQVLGVE</sequence>
<gene>
    <name evidence="1" type="ORF">Bpfe_000490</name>
</gene>
<accession>A0AAD8CDB0</accession>